<protein>
    <recommendedName>
        <fullName evidence="18">Cytochrome P450 monooxygenase</fullName>
    </recommendedName>
</protein>
<evidence type="ECO:0000256" key="13">
    <source>
        <dbReference type="ARBA" id="ARBA00023136"/>
    </source>
</evidence>
<reference evidence="16" key="1">
    <citation type="journal article" date="2020" name="J Insects Food Feed">
        <title>The yellow mealworm (Tenebrio molitor) genome: a resource for the emerging insects as food and feed industry.</title>
        <authorList>
            <person name="Eriksson T."/>
            <person name="Andere A."/>
            <person name="Kelstrup H."/>
            <person name="Emery V."/>
            <person name="Picard C."/>
        </authorList>
    </citation>
    <scope>NUCLEOTIDE SEQUENCE</scope>
    <source>
        <strain evidence="16">Stoneville</strain>
        <tissue evidence="16">Whole head</tissue>
    </source>
</reference>
<dbReference type="InterPro" id="IPR036396">
    <property type="entry name" value="Cyt_P450_sf"/>
</dbReference>
<dbReference type="InterPro" id="IPR002401">
    <property type="entry name" value="Cyt_P450_E_grp-I"/>
</dbReference>
<keyword evidence="9" id="KW-0492">Microsome</keyword>
<comment type="caution">
    <text evidence="16">The sequence shown here is derived from an EMBL/GenBank/DDBJ whole genome shotgun (WGS) entry which is preliminary data.</text>
</comment>
<dbReference type="InterPro" id="IPR050196">
    <property type="entry name" value="Cytochrome_P450_Monoox"/>
</dbReference>
<keyword evidence="12 15" id="KW-0503">Monooxygenase</keyword>
<dbReference type="EMBL" id="JABDTM020013320">
    <property type="protein sequence ID" value="KAH0819918.1"/>
    <property type="molecule type" value="Genomic_DNA"/>
</dbReference>
<proteinExistence type="inferred from homology"/>
<name>A0A8J6HUN6_TENMO</name>
<dbReference type="Pfam" id="PF00067">
    <property type="entry name" value="p450"/>
    <property type="match status" value="1"/>
</dbReference>
<keyword evidence="13" id="KW-0472">Membrane</keyword>
<keyword evidence="6 14" id="KW-0349">Heme</keyword>
<dbReference type="PRINTS" id="PR00385">
    <property type="entry name" value="P450"/>
</dbReference>
<keyword evidence="7 14" id="KW-0479">Metal-binding</keyword>
<reference evidence="16" key="2">
    <citation type="submission" date="2021-08" db="EMBL/GenBank/DDBJ databases">
        <authorList>
            <person name="Eriksson T."/>
        </authorList>
    </citation>
    <scope>NUCLEOTIDE SEQUENCE</scope>
    <source>
        <strain evidence="16">Stoneville</strain>
        <tissue evidence="16">Whole head</tissue>
    </source>
</reference>
<dbReference type="SUPFAM" id="SSF48264">
    <property type="entry name" value="Cytochrome P450"/>
    <property type="match status" value="1"/>
</dbReference>
<dbReference type="Proteomes" id="UP000719412">
    <property type="component" value="Unassembled WGS sequence"/>
</dbReference>
<organism evidence="16 17">
    <name type="scientific">Tenebrio molitor</name>
    <name type="common">Yellow mealworm beetle</name>
    <dbReference type="NCBI Taxonomy" id="7067"/>
    <lineage>
        <taxon>Eukaryota</taxon>
        <taxon>Metazoa</taxon>
        <taxon>Ecdysozoa</taxon>
        <taxon>Arthropoda</taxon>
        <taxon>Hexapoda</taxon>
        <taxon>Insecta</taxon>
        <taxon>Pterygota</taxon>
        <taxon>Neoptera</taxon>
        <taxon>Endopterygota</taxon>
        <taxon>Coleoptera</taxon>
        <taxon>Polyphaga</taxon>
        <taxon>Cucujiformia</taxon>
        <taxon>Tenebrionidae</taxon>
        <taxon>Tenebrio</taxon>
    </lineage>
</organism>
<evidence type="ECO:0000256" key="5">
    <source>
        <dbReference type="ARBA" id="ARBA00010617"/>
    </source>
</evidence>
<evidence type="ECO:0000256" key="8">
    <source>
        <dbReference type="ARBA" id="ARBA00022824"/>
    </source>
</evidence>
<dbReference type="PANTHER" id="PTHR24291">
    <property type="entry name" value="CYTOCHROME P450 FAMILY 4"/>
    <property type="match status" value="1"/>
</dbReference>
<evidence type="ECO:0000256" key="9">
    <source>
        <dbReference type="ARBA" id="ARBA00022848"/>
    </source>
</evidence>
<dbReference type="InterPro" id="IPR001128">
    <property type="entry name" value="Cyt_P450"/>
</dbReference>
<evidence type="ECO:0000256" key="6">
    <source>
        <dbReference type="ARBA" id="ARBA00022617"/>
    </source>
</evidence>
<evidence type="ECO:0000313" key="16">
    <source>
        <dbReference type="EMBL" id="KAH0819918.1"/>
    </source>
</evidence>
<dbReference type="PROSITE" id="PS00086">
    <property type="entry name" value="CYTOCHROME_P450"/>
    <property type="match status" value="1"/>
</dbReference>
<keyword evidence="11 14" id="KW-0408">Iron</keyword>
<keyword evidence="8" id="KW-0256">Endoplasmic reticulum</keyword>
<dbReference type="PRINTS" id="PR00463">
    <property type="entry name" value="EP450I"/>
</dbReference>
<comment type="subcellular location">
    <subcellularLocation>
        <location evidence="4">Endoplasmic reticulum membrane</location>
        <topology evidence="4">Peripheral membrane protein</topology>
    </subcellularLocation>
    <subcellularLocation>
        <location evidence="3">Microsome membrane</location>
        <topology evidence="3">Peripheral membrane protein</topology>
    </subcellularLocation>
</comment>
<evidence type="ECO:0000256" key="12">
    <source>
        <dbReference type="ARBA" id="ARBA00023033"/>
    </source>
</evidence>
<dbReference type="GO" id="GO:0005789">
    <property type="term" value="C:endoplasmic reticulum membrane"/>
    <property type="evidence" value="ECO:0007669"/>
    <property type="project" value="UniProtKB-SubCell"/>
</dbReference>
<sequence length="363" mass="42626">MDDVRKTYRGSPIKLLPKIWQHSVNAFCESFADISPELVIGQEKYIMKVRRYEEIVVERSLKPWLFPNFIFNHSKLGESFQELAHFMWPFINQLMDLKRKIFSYEPDLSDDHLRSKPYLNHLFGLLAERKLNENDVSAELQNMIVAGTETSTYALCFTILILAMYPEVQKNVQKELDSLFGESDRDPTLEDVNNMEYLERVVKESLRFFPPIPFVMRFIDETIEIDSQVFPVRSNVIIPMMKIHMRPDVWPDPSRFDPDRFLPEEVEKRHRCAYMPFSHGSRNCPGWKIGITGMKINLSSLLRVYTVKPVLYNTIKEIDLDYAILMMPKDECQVLLEKRNKLVVNSSDSNRVQKVKTQEAYVN</sequence>
<comment type="similarity">
    <text evidence="5 15">Belongs to the cytochrome P450 family.</text>
</comment>
<keyword evidence="17" id="KW-1185">Reference proteome</keyword>
<evidence type="ECO:0000256" key="2">
    <source>
        <dbReference type="ARBA" id="ARBA00003690"/>
    </source>
</evidence>
<dbReference type="AlphaFoldDB" id="A0A8J6HUN6"/>
<evidence type="ECO:0000256" key="7">
    <source>
        <dbReference type="ARBA" id="ARBA00022723"/>
    </source>
</evidence>
<comment type="function">
    <text evidence="2">May be involved in the metabolism of insect hormones and in the breakdown of synthetic insecticides.</text>
</comment>
<dbReference type="GO" id="GO:0005506">
    <property type="term" value="F:iron ion binding"/>
    <property type="evidence" value="ECO:0007669"/>
    <property type="project" value="InterPro"/>
</dbReference>
<dbReference type="GO" id="GO:0004497">
    <property type="term" value="F:monooxygenase activity"/>
    <property type="evidence" value="ECO:0007669"/>
    <property type="project" value="UniProtKB-KW"/>
</dbReference>
<dbReference type="PANTHER" id="PTHR24291:SF189">
    <property type="entry name" value="CYTOCHROME P450 4C3-RELATED"/>
    <property type="match status" value="1"/>
</dbReference>
<evidence type="ECO:0000256" key="14">
    <source>
        <dbReference type="PIRSR" id="PIRSR602401-1"/>
    </source>
</evidence>
<evidence type="ECO:0000256" key="10">
    <source>
        <dbReference type="ARBA" id="ARBA00023002"/>
    </source>
</evidence>
<accession>A0A8J6HUN6</accession>
<dbReference type="InterPro" id="IPR017972">
    <property type="entry name" value="Cyt_P450_CS"/>
</dbReference>
<dbReference type="Gene3D" id="1.10.630.10">
    <property type="entry name" value="Cytochrome P450"/>
    <property type="match status" value="1"/>
</dbReference>
<evidence type="ECO:0000256" key="3">
    <source>
        <dbReference type="ARBA" id="ARBA00004174"/>
    </source>
</evidence>
<dbReference type="GO" id="GO:0016705">
    <property type="term" value="F:oxidoreductase activity, acting on paired donors, with incorporation or reduction of molecular oxygen"/>
    <property type="evidence" value="ECO:0007669"/>
    <property type="project" value="InterPro"/>
</dbReference>
<gene>
    <name evidence="16" type="ORF">GEV33_002873</name>
</gene>
<feature type="binding site" description="axial binding residue" evidence="14">
    <location>
        <position position="284"/>
    </location>
    <ligand>
        <name>heme</name>
        <dbReference type="ChEBI" id="CHEBI:30413"/>
    </ligand>
    <ligandPart>
        <name>Fe</name>
        <dbReference type="ChEBI" id="CHEBI:18248"/>
    </ligandPart>
</feature>
<evidence type="ECO:0000256" key="4">
    <source>
        <dbReference type="ARBA" id="ARBA00004406"/>
    </source>
</evidence>
<evidence type="ECO:0000313" key="17">
    <source>
        <dbReference type="Proteomes" id="UP000719412"/>
    </source>
</evidence>
<evidence type="ECO:0000256" key="1">
    <source>
        <dbReference type="ARBA" id="ARBA00001971"/>
    </source>
</evidence>
<evidence type="ECO:0000256" key="11">
    <source>
        <dbReference type="ARBA" id="ARBA00023004"/>
    </source>
</evidence>
<keyword evidence="10 15" id="KW-0560">Oxidoreductase</keyword>
<dbReference type="GO" id="GO:0020037">
    <property type="term" value="F:heme binding"/>
    <property type="evidence" value="ECO:0007669"/>
    <property type="project" value="InterPro"/>
</dbReference>
<evidence type="ECO:0008006" key="18">
    <source>
        <dbReference type="Google" id="ProtNLM"/>
    </source>
</evidence>
<evidence type="ECO:0000256" key="15">
    <source>
        <dbReference type="RuleBase" id="RU000461"/>
    </source>
</evidence>
<comment type="cofactor">
    <cofactor evidence="1 14">
        <name>heme</name>
        <dbReference type="ChEBI" id="CHEBI:30413"/>
    </cofactor>
</comment>